<organism evidence="1 2">
    <name type="scientific">Araneus ventricosus</name>
    <name type="common">Orbweaver spider</name>
    <name type="synonym">Epeira ventricosa</name>
    <dbReference type="NCBI Taxonomy" id="182803"/>
    <lineage>
        <taxon>Eukaryota</taxon>
        <taxon>Metazoa</taxon>
        <taxon>Ecdysozoa</taxon>
        <taxon>Arthropoda</taxon>
        <taxon>Chelicerata</taxon>
        <taxon>Arachnida</taxon>
        <taxon>Araneae</taxon>
        <taxon>Araneomorphae</taxon>
        <taxon>Entelegynae</taxon>
        <taxon>Araneoidea</taxon>
        <taxon>Araneidae</taxon>
        <taxon>Araneus</taxon>
    </lineage>
</organism>
<dbReference type="AlphaFoldDB" id="A0A4Y2LY55"/>
<sequence>MKRSDSKKCSKLRGSKKINEFCPASIKLAFYEETDKCQVKFLKTHIGHSYDLAHLYLTPSEKQSLAAKIPFDAILDNVRDSVSYSGWERIHLLTKMDLHNIQSSFNLNSDVQKHKDDGTSVETWVNEMNTKGNSCV</sequence>
<dbReference type="EMBL" id="BGPR01006486">
    <property type="protein sequence ID" value="GBN19402.1"/>
    <property type="molecule type" value="Genomic_DNA"/>
</dbReference>
<accession>A0A4Y2LY55</accession>
<dbReference type="OrthoDB" id="6512137at2759"/>
<gene>
    <name evidence="1" type="ORF">AVEN_17265_1</name>
</gene>
<dbReference type="InterPro" id="IPR052797">
    <property type="entry name" value="RegFact_GeneExpr_CellDeath"/>
</dbReference>
<name>A0A4Y2LY55_ARAVE</name>
<comment type="caution">
    <text evidence="1">The sequence shown here is derived from an EMBL/GenBank/DDBJ whole genome shotgun (WGS) entry which is preliminary data.</text>
</comment>
<dbReference type="PANTHER" id="PTHR33936">
    <property type="entry name" value="PROTEIN CBG17840"/>
    <property type="match status" value="1"/>
</dbReference>
<protein>
    <submittedName>
        <fullName evidence="1">Uncharacterized protein</fullName>
    </submittedName>
</protein>
<evidence type="ECO:0000313" key="2">
    <source>
        <dbReference type="Proteomes" id="UP000499080"/>
    </source>
</evidence>
<dbReference type="Proteomes" id="UP000499080">
    <property type="component" value="Unassembled WGS sequence"/>
</dbReference>
<dbReference type="PANTHER" id="PTHR33936:SF24">
    <property type="entry name" value="C2H2-TYPE DOMAIN-CONTAINING PROTEIN"/>
    <property type="match status" value="1"/>
</dbReference>
<reference evidence="1 2" key="1">
    <citation type="journal article" date="2019" name="Sci. Rep.">
        <title>Orb-weaving spider Araneus ventricosus genome elucidates the spidroin gene catalogue.</title>
        <authorList>
            <person name="Kono N."/>
            <person name="Nakamura H."/>
            <person name="Ohtoshi R."/>
            <person name="Moran D.A.P."/>
            <person name="Shinohara A."/>
            <person name="Yoshida Y."/>
            <person name="Fujiwara M."/>
            <person name="Mori M."/>
            <person name="Tomita M."/>
            <person name="Arakawa K."/>
        </authorList>
    </citation>
    <scope>NUCLEOTIDE SEQUENCE [LARGE SCALE GENOMIC DNA]</scope>
</reference>
<proteinExistence type="predicted"/>
<keyword evidence="2" id="KW-1185">Reference proteome</keyword>
<evidence type="ECO:0000313" key="1">
    <source>
        <dbReference type="EMBL" id="GBN19402.1"/>
    </source>
</evidence>